<keyword evidence="2 3" id="KW-0436">Ligase</keyword>
<dbReference type="PANTHER" id="PTHR43210">
    <property type="entry name" value="DETHIOBIOTIN SYNTHETASE"/>
    <property type="match status" value="1"/>
</dbReference>
<feature type="binding site" evidence="2">
    <location>
        <begin position="177"/>
        <end position="178"/>
    </location>
    <ligand>
        <name>ATP</name>
        <dbReference type="ChEBI" id="CHEBI:30616"/>
    </ligand>
</feature>
<feature type="binding site" evidence="2">
    <location>
        <position position="42"/>
    </location>
    <ligand>
        <name>substrate</name>
    </ligand>
</feature>
<keyword evidence="4" id="KW-1185">Reference proteome</keyword>
<dbReference type="Gene3D" id="3.40.50.300">
    <property type="entry name" value="P-loop containing nucleotide triphosphate hydrolases"/>
    <property type="match status" value="1"/>
</dbReference>
<organism evidence="3 4">
    <name type="scientific">Rhodanobacter humi</name>
    <dbReference type="NCBI Taxonomy" id="1888173"/>
    <lineage>
        <taxon>Bacteria</taxon>
        <taxon>Pseudomonadati</taxon>
        <taxon>Pseudomonadota</taxon>
        <taxon>Gammaproteobacteria</taxon>
        <taxon>Lysobacterales</taxon>
        <taxon>Rhodanobacteraceae</taxon>
        <taxon>Rhodanobacter</taxon>
    </lineage>
</organism>
<dbReference type="SUPFAM" id="SSF52540">
    <property type="entry name" value="P-loop containing nucleoside triphosphate hydrolases"/>
    <property type="match status" value="1"/>
</dbReference>
<keyword evidence="2" id="KW-0479">Metal-binding</keyword>
<comment type="cofactor">
    <cofactor evidence="2">
        <name>Mg(2+)</name>
        <dbReference type="ChEBI" id="CHEBI:18420"/>
    </cofactor>
</comment>
<keyword evidence="2" id="KW-0460">Magnesium</keyword>
<proteinExistence type="inferred from homology"/>
<reference evidence="3 4" key="1">
    <citation type="submission" date="2024-07" db="EMBL/GenBank/DDBJ databases">
        <title>Molecular mechanisms and environmental adaptations of flagellar loss and biofilm growth of Rhodanobacter under environmental stress.</title>
        <authorList>
            <person name="Chen M."/>
        </authorList>
    </citation>
    <scope>NUCLEOTIDE SEQUENCE [LARGE SCALE GENOMIC DNA]</scope>
    <source>
        <strain evidence="3 4">RS22</strain>
    </source>
</reference>
<keyword evidence="2" id="KW-0963">Cytoplasm</keyword>
<gene>
    <name evidence="2 3" type="primary">bioD</name>
    <name evidence="3" type="ORF">AB7878_11250</name>
</gene>
<feature type="binding site" evidence="2">
    <location>
        <position position="55"/>
    </location>
    <ligand>
        <name>ATP</name>
        <dbReference type="ChEBI" id="CHEBI:30616"/>
    </ligand>
</feature>
<dbReference type="PANTHER" id="PTHR43210:SF5">
    <property type="entry name" value="DETHIOBIOTIN SYNTHETASE"/>
    <property type="match status" value="1"/>
</dbReference>
<dbReference type="PIRSF" id="PIRSF006755">
    <property type="entry name" value="DTB_synth"/>
    <property type="match status" value="1"/>
</dbReference>
<feature type="active site" evidence="2">
    <location>
        <position position="38"/>
    </location>
</feature>
<sequence>MSTALFVAGTDTGIGKTHASCTLLHALRAAGLRSTGMKPVASGCIETTHGLQNEDALALRAASSGPLPPYARSNPVALREPLSPHLAAAHEGVAIALPPLRAAFDALCAEHDAVVVEGVGGWRVPLAPGLFASDIAKAWELPVIFVVGLRLGCLSHSLLSAEAIRADGCRLAGWIANRIDPAMDAVEENLATLRELLPAPCLGVLPHGVAPAQAVAALDLAALAA</sequence>
<dbReference type="InterPro" id="IPR004472">
    <property type="entry name" value="DTB_synth_BioD"/>
</dbReference>
<comment type="subunit">
    <text evidence="2">Homodimer.</text>
</comment>
<feature type="binding site" evidence="2">
    <location>
        <position position="55"/>
    </location>
    <ligand>
        <name>Mg(2+)</name>
        <dbReference type="ChEBI" id="CHEBI:18420"/>
    </ligand>
</feature>
<dbReference type="EC" id="6.3.3.3" evidence="2"/>
<dbReference type="NCBIfam" id="TIGR00347">
    <property type="entry name" value="bioD"/>
    <property type="match status" value="1"/>
</dbReference>
<comment type="function">
    <text evidence="2">Catalyzes a mechanistically unusual reaction, the ATP-dependent insertion of CO2 between the N7 and N8 nitrogen atoms of 7,8-diaminopelargonic acid (DAPA, also called 7,8-diammoniononanoate) to form a ureido ring.</text>
</comment>
<comment type="caution">
    <text evidence="3">The sequence shown here is derived from an EMBL/GenBank/DDBJ whole genome shotgun (WGS) entry which is preliminary data.</text>
</comment>
<accession>A0ABV4AS88</accession>
<feature type="binding site" evidence="2">
    <location>
        <position position="17"/>
    </location>
    <ligand>
        <name>Mg(2+)</name>
        <dbReference type="ChEBI" id="CHEBI:18420"/>
    </ligand>
</feature>
<keyword evidence="1 2" id="KW-0093">Biotin biosynthesis</keyword>
<feature type="binding site" evidence="2">
    <location>
        <position position="117"/>
    </location>
    <ligand>
        <name>Mg(2+)</name>
        <dbReference type="ChEBI" id="CHEBI:18420"/>
    </ligand>
</feature>
<evidence type="ECO:0000256" key="2">
    <source>
        <dbReference type="HAMAP-Rule" id="MF_00336"/>
    </source>
</evidence>
<dbReference type="EMBL" id="JBGBPY010000001">
    <property type="protein sequence ID" value="MEY2182996.1"/>
    <property type="molecule type" value="Genomic_DNA"/>
</dbReference>
<feature type="binding site" evidence="2">
    <location>
        <begin position="13"/>
        <end position="18"/>
    </location>
    <ligand>
        <name>ATP</name>
        <dbReference type="ChEBI" id="CHEBI:30616"/>
    </ligand>
</feature>
<comment type="caution">
    <text evidence="2">Lacks conserved residue(s) required for the propagation of feature annotation.</text>
</comment>
<feature type="binding site" evidence="2">
    <location>
        <begin position="206"/>
        <end position="208"/>
    </location>
    <ligand>
        <name>ATP</name>
        <dbReference type="ChEBI" id="CHEBI:30616"/>
    </ligand>
</feature>
<dbReference type="HAMAP" id="MF_00336">
    <property type="entry name" value="BioD"/>
    <property type="match status" value="1"/>
</dbReference>
<comment type="similarity">
    <text evidence="2">Belongs to the dethiobiotin synthetase family.</text>
</comment>
<protein>
    <recommendedName>
        <fullName evidence="2">ATP-dependent dethiobiotin synthetase BioD</fullName>
        <ecNumber evidence="2">6.3.3.3</ecNumber>
    </recommendedName>
    <alternativeName>
        <fullName evidence="2">DTB synthetase</fullName>
        <shortName evidence="2">DTBS</shortName>
    </alternativeName>
    <alternativeName>
        <fullName evidence="2">Dethiobiotin synthase</fullName>
    </alternativeName>
</protein>
<comment type="subcellular location">
    <subcellularLocation>
        <location evidence="2">Cytoplasm</location>
    </subcellularLocation>
</comment>
<feature type="binding site" evidence="2">
    <location>
        <begin position="117"/>
        <end position="120"/>
    </location>
    <ligand>
        <name>ATP</name>
        <dbReference type="ChEBI" id="CHEBI:30616"/>
    </ligand>
</feature>
<name>A0ABV4AS88_9GAMM</name>
<evidence type="ECO:0000313" key="4">
    <source>
        <dbReference type="Proteomes" id="UP001562159"/>
    </source>
</evidence>
<dbReference type="CDD" id="cd03109">
    <property type="entry name" value="DTBS"/>
    <property type="match status" value="1"/>
</dbReference>
<dbReference type="Proteomes" id="UP001562159">
    <property type="component" value="Unassembled WGS sequence"/>
</dbReference>
<comment type="catalytic activity">
    <reaction evidence="2">
        <text>(7R,8S)-7,8-diammoniononanoate + CO2 + ATP = (4R,5S)-dethiobiotin + ADP + phosphate + 3 H(+)</text>
        <dbReference type="Rhea" id="RHEA:15805"/>
        <dbReference type="ChEBI" id="CHEBI:15378"/>
        <dbReference type="ChEBI" id="CHEBI:16526"/>
        <dbReference type="ChEBI" id="CHEBI:30616"/>
        <dbReference type="ChEBI" id="CHEBI:43474"/>
        <dbReference type="ChEBI" id="CHEBI:149469"/>
        <dbReference type="ChEBI" id="CHEBI:149473"/>
        <dbReference type="ChEBI" id="CHEBI:456216"/>
        <dbReference type="EC" id="6.3.3.3"/>
    </reaction>
</comment>
<dbReference type="GO" id="GO:0004141">
    <property type="term" value="F:dethiobiotin synthase activity"/>
    <property type="evidence" value="ECO:0007669"/>
    <property type="project" value="UniProtKB-EC"/>
</dbReference>
<dbReference type="InterPro" id="IPR027417">
    <property type="entry name" value="P-loop_NTPase"/>
</dbReference>
<keyword evidence="2" id="KW-0547">Nucleotide-binding</keyword>
<dbReference type="Pfam" id="PF13500">
    <property type="entry name" value="AAA_26"/>
    <property type="match status" value="1"/>
</dbReference>
<evidence type="ECO:0000256" key="1">
    <source>
        <dbReference type="ARBA" id="ARBA00022756"/>
    </source>
</evidence>
<keyword evidence="2" id="KW-0067">ATP-binding</keyword>
<comment type="pathway">
    <text evidence="2">Cofactor biosynthesis; biotin biosynthesis; biotin from 7,8-diaminononanoate: step 1/2.</text>
</comment>
<evidence type="ECO:0000313" key="3">
    <source>
        <dbReference type="EMBL" id="MEY2182996.1"/>
    </source>
</evidence>